<accession>A0A3M6SCA0</accession>
<feature type="domain" description="Glycosyltransferase 2-like" evidence="3">
    <location>
        <begin position="5"/>
        <end position="123"/>
    </location>
</feature>
<evidence type="ECO:0000256" key="2">
    <source>
        <dbReference type="ARBA" id="ARBA00022679"/>
    </source>
</evidence>
<keyword evidence="1" id="KW-0328">Glycosyltransferase</keyword>
<dbReference type="InterPro" id="IPR029044">
    <property type="entry name" value="Nucleotide-diphossugar_trans"/>
</dbReference>
<dbReference type="Pfam" id="PF00535">
    <property type="entry name" value="Glycos_transf_2"/>
    <property type="match status" value="1"/>
</dbReference>
<gene>
    <name evidence="4" type="ORF">C5O77_07210</name>
</gene>
<dbReference type="GO" id="GO:0016757">
    <property type="term" value="F:glycosyltransferase activity"/>
    <property type="evidence" value="ECO:0007669"/>
    <property type="project" value="UniProtKB-KW"/>
</dbReference>
<keyword evidence="2 4" id="KW-0808">Transferase</keyword>
<name>A0A3M6SCA0_LIMRT</name>
<dbReference type="InterPro" id="IPR001173">
    <property type="entry name" value="Glyco_trans_2-like"/>
</dbReference>
<dbReference type="Gene3D" id="3.90.550.10">
    <property type="entry name" value="Spore Coat Polysaccharide Biosynthesis Protein SpsA, Chain A"/>
    <property type="match status" value="1"/>
</dbReference>
<protein>
    <submittedName>
        <fullName evidence="4">Glycosyl transferase family 2</fullName>
    </submittedName>
</protein>
<dbReference type="RefSeq" id="WP_124216385.1">
    <property type="nucleotide sequence ID" value="NZ_JAJGTZ010000033.1"/>
</dbReference>
<evidence type="ECO:0000256" key="1">
    <source>
        <dbReference type="ARBA" id="ARBA00022676"/>
    </source>
</evidence>
<evidence type="ECO:0000313" key="5">
    <source>
        <dbReference type="Proteomes" id="UP000276940"/>
    </source>
</evidence>
<sequence>MDKISIVVPVYNVKQYLKRCVRSIENQTYRNLEIILVDDGSTDGSSEICDSFTDKRIKVIHKPNEGLGLSRNVGIKEATGKYITFVDSDDYIDKTMISNLYSEMIKNHADTCIGGFKRVFKNKIISYANPLAGKTFEYPQIVKEVLAKMMGKASSIDDHIEMSVWKVLFTLSVIKKSNIKFPSEREFISEDIIFDTEYYTKCKKVCMSSDTGYNYCDNNDSLTTSYNPNRFELQVKLFKELQKRTIELSIYPFVEQRLYNMLIANSRYCIKLEQKFLHIRKDTLKRILFICSNSTLQYALIRYKVNEKKSSKLINKLIKKRRVTSLYYIMWIKNTFNI</sequence>
<evidence type="ECO:0000259" key="3">
    <source>
        <dbReference type="Pfam" id="PF00535"/>
    </source>
</evidence>
<reference evidence="4 5" key="1">
    <citation type="journal article" date="2018" name="J Appl Environ Microbiol">
        <title>The gut symbionts Lactobacillus reuteri R2lc and 2010 encode a polyketide synthase cluster that activates the mammalian aryl-hydrocarbon receptor.</title>
        <authorList>
            <person name="Ozcam M."/>
            <person name="Roos S."/>
            <person name="Van Pijkeren J.P."/>
        </authorList>
    </citation>
    <scope>NUCLEOTIDE SEQUENCE [LARGE SCALE GENOMIC DNA]</scope>
    <source>
        <strain evidence="4 5">R2lc</strain>
    </source>
</reference>
<dbReference type="Proteomes" id="UP000276940">
    <property type="component" value="Unassembled WGS sequence"/>
</dbReference>
<evidence type="ECO:0000313" key="4">
    <source>
        <dbReference type="EMBL" id="RMX24911.1"/>
    </source>
</evidence>
<dbReference type="PANTHER" id="PTHR22916:SF51">
    <property type="entry name" value="GLYCOSYLTRANSFERASE EPSH-RELATED"/>
    <property type="match status" value="1"/>
</dbReference>
<dbReference type="SUPFAM" id="SSF53448">
    <property type="entry name" value="Nucleotide-diphospho-sugar transferases"/>
    <property type="match status" value="1"/>
</dbReference>
<dbReference type="CDD" id="cd00761">
    <property type="entry name" value="Glyco_tranf_GTA_type"/>
    <property type="match status" value="1"/>
</dbReference>
<proteinExistence type="predicted"/>
<comment type="caution">
    <text evidence="4">The sequence shown here is derived from an EMBL/GenBank/DDBJ whole genome shotgun (WGS) entry which is preliminary data.</text>
</comment>
<dbReference type="PANTHER" id="PTHR22916">
    <property type="entry name" value="GLYCOSYLTRANSFERASE"/>
    <property type="match status" value="1"/>
</dbReference>
<dbReference type="AlphaFoldDB" id="A0A3M6SCA0"/>
<organism evidence="4 5">
    <name type="scientific">Limosilactobacillus reuteri</name>
    <name type="common">Lactobacillus reuteri</name>
    <dbReference type="NCBI Taxonomy" id="1598"/>
    <lineage>
        <taxon>Bacteria</taxon>
        <taxon>Bacillati</taxon>
        <taxon>Bacillota</taxon>
        <taxon>Bacilli</taxon>
        <taxon>Lactobacillales</taxon>
        <taxon>Lactobacillaceae</taxon>
        <taxon>Limosilactobacillus</taxon>
    </lineage>
</organism>
<dbReference type="EMBL" id="PTLS01000035">
    <property type="protein sequence ID" value="RMX24911.1"/>
    <property type="molecule type" value="Genomic_DNA"/>
</dbReference>